<organism evidence="3 4">
    <name type="scientific">Jaapia argillacea MUCL 33604</name>
    <dbReference type="NCBI Taxonomy" id="933084"/>
    <lineage>
        <taxon>Eukaryota</taxon>
        <taxon>Fungi</taxon>
        <taxon>Dikarya</taxon>
        <taxon>Basidiomycota</taxon>
        <taxon>Agaricomycotina</taxon>
        <taxon>Agaricomycetes</taxon>
        <taxon>Agaricomycetidae</taxon>
        <taxon>Jaapiales</taxon>
        <taxon>Jaapiaceae</taxon>
        <taxon>Jaapia</taxon>
    </lineage>
</organism>
<protein>
    <recommendedName>
        <fullName evidence="2">Transcription factor TFIIIC triple barrel domain-containing protein</fullName>
    </recommendedName>
</protein>
<feature type="compositionally biased region" description="Polar residues" evidence="1">
    <location>
        <begin position="135"/>
        <end position="148"/>
    </location>
</feature>
<accession>A0A067PT08</accession>
<dbReference type="GO" id="GO:0006383">
    <property type="term" value="P:transcription by RNA polymerase III"/>
    <property type="evidence" value="ECO:0007669"/>
    <property type="project" value="InterPro"/>
</dbReference>
<evidence type="ECO:0000313" key="4">
    <source>
        <dbReference type="Proteomes" id="UP000027265"/>
    </source>
</evidence>
<dbReference type="EMBL" id="KL197718">
    <property type="protein sequence ID" value="KDQ57938.1"/>
    <property type="molecule type" value="Genomic_DNA"/>
</dbReference>
<gene>
    <name evidence="3" type="ORF">JAAARDRAFT_193425</name>
</gene>
<dbReference type="Pfam" id="PF10419">
    <property type="entry name" value="TFIIIC_sub6"/>
    <property type="match status" value="1"/>
</dbReference>
<dbReference type="OrthoDB" id="1877767at2759"/>
<dbReference type="PANTHER" id="PTHR21860">
    <property type="entry name" value="TRANSCRIPTION INITIATION FACTOR IIIC TFIIIC , POLYPEPTIDE 6-RELATED"/>
    <property type="match status" value="1"/>
</dbReference>
<sequence>MGTRNSLFPGYKQVDSFGPDEEYELSEEEITYLTLDLGSVEPTLVPSSSSYRLIGLDTPTPFLQLAGSIFKGQHQSLLGTELLFTDNVASPHPAPEDAEPNKPRSLLPVGTTSHRIRFKEVQLKPKNKVPPQETGDPSTSALPQTSAIQAKFPDPPADDPEPGPSTSTGRGRGRGRGRGKGSRGGARGKGKSKGKGKERAVEGDAALEEGAGAERGSDGGTAQMDIDGLYIMDVDDDEPARAHG</sequence>
<dbReference type="AlphaFoldDB" id="A0A067PT08"/>
<dbReference type="PANTHER" id="PTHR21860:SF2">
    <property type="entry name" value="GENERAL TRANSCRIPTION FACTOR 3C POLYPEPTIDE 6"/>
    <property type="match status" value="1"/>
</dbReference>
<dbReference type="Proteomes" id="UP000027265">
    <property type="component" value="Unassembled WGS sequence"/>
</dbReference>
<dbReference type="InterPro" id="IPR042771">
    <property type="entry name" value="GTF3C6-like"/>
</dbReference>
<feature type="region of interest" description="Disordered" evidence="1">
    <location>
        <begin position="88"/>
        <end position="244"/>
    </location>
</feature>
<evidence type="ECO:0000259" key="2">
    <source>
        <dbReference type="Pfam" id="PF10419"/>
    </source>
</evidence>
<dbReference type="Gene3D" id="2.60.40.4370">
    <property type="match status" value="1"/>
</dbReference>
<name>A0A067PT08_9AGAM</name>
<feature type="domain" description="Transcription factor TFIIIC triple barrel" evidence="2">
    <location>
        <begin position="27"/>
        <end position="124"/>
    </location>
</feature>
<dbReference type="STRING" id="933084.A0A067PT08"/>
<keyword evidence="4" id="KW-1185">Reference proteome</keyword>
<proteinExistence type="predicted"/>
<dbReference type="HOGENOM" id="CLU_092490_1_0_1"/>
<dbReference type="GO" id="GO:0000127">
    <property type="term" value="C:transcription factor TFIIIC complex"/>
    <property type="evidence" value="ECO:0007669"/>
    <property type="project" value="TreeGrafter"/>
</dbReference>
<evidence type="ECO:0000313" key="3">
    <source>
        <dbReference type="EMBL" id="KDQ57938.1"/>
    </source>
</evidence>
<evidence type="ECO:0000256" key="1">
    <source>
        <dbReference type="SAM" id="MobiDB-lite"/>
    </source>
</evidence>
<feature type="compositionally biased region" description="Basic residues" evidence="1">
    <location>
        <begin position="171"/>
        <end position="194"/>
    </location>
</feature>
<dbReference type="InParanoid" id="A0A067PT08"/>
<dbReference type="InterPro" id="IPR019481">
    <property type="entry name" value="TFIIIC_triple_barrel"/>
</dbReference>
<reference evidence="4" key="1">
    <citation type="journal article" date="2014" name="Proc. Natl. Acad. Sci. U.S.A.">
        <title>Extensive sampling of basidiomycete genomes demonstrates inadequacy of the white-rot/brown-rot paradigm for wood decay fungi.</title>
        <authorList>
            <person name="Riley R."/>
            <person name="Salamov A.A."/>
            <person name="Brown D.W."/>
            <person name="Nagy L.G."/>
            <person name="Floudas D."/>
            <person name="Held B.W."/>
            <person name="Levasseur A."/>
            <person name="Lombard V."/>
            <person name="Morin E."/>
            <person name="Otillar R."/>
            <person name="Lindquist E.A."/>
            <person name="Sun H."/>
            <person name="LaButti K.M."/>
            <person name="Schmutz J."/>
            <person name="Jabbour D."/>
            <person name="Luo H."/>
            <person name="Baker S.E."/>
            <person name="Pisabarro A.G."/>
            <person name="Walton J.D."/>
            <person name="Blanchette R.A."/>
            <person name="Henrissat B."/>
            <person name="Martin F."/>
            <person name="Cullen D."/>
            <person name="Hibbett D.S."/>
            <person name="Grigoriev I.V."/>
        </authorList>
    </citation>
    <scope>NUCLEOTIDE SEQUENCE [LARGE SCALE GENOMIC DNA]</scope>
    <source>
        <strain evidence="4">MUCL 33604</strain>
    </source>
</reference>